<comment type="caution">
    <text evidence="1">The sequence shown here is derived from an EMBL/GenBank/DDBJ whole genome shotgun (WGS) entry which is preliminary data.</text>
</comment>
<accession>A0ABQ0SY78</accession>
<evidence type="ECO:0000313" key="2">
    <source>
        <dbReference type="Proteomes" id="UP000319498"/>
    </source>
</evidence>
<protein>
    <submittedName>
        <fullName evidence="1">Uncharacterized protein</fullName>
    </submittedName>
</protein>
<dbReference type="EMBL" id="BJOL01000001">
    <property type="protein sequence ID" value="GED55961.1"/>
    <property type="molecule type" value="Genomic_DNA"/>
</dbReference>
<evidence type="ECO:0000313" key="1">
    <source>
        <dbReference type="EMBL" id="GED55961.1"/>
    </source>
</evidence>
<reference evidence="1 2" key="1">
    <citation type="submission" date="2019-06" db="EMBL/GenBank/DDBJ databases">
        <title>Whole genome shotgun sequence of Brevibacillus formosus NBRC 15716.</title>
        <authorList>
            <person name="Hosoyama A."/>
            <person name="Uohara A."/>
            <person name="Ohji S."/>
            <person name="Ichikawa N."/>
        </authorList>
    </citation>
    <scope>NUCLEOTIDE SEQUENCE [LARGE SCALE GENOMIC DNA]</scope>
    <source>
        <strain evidence="1 2">NBRC 15716</strain>
    </source>
</reference>
<organism evidence="1 2">
    <name type="scientific">Brevibacillus formosus</name>
    <dbReference type="NCBI Taxonomy" id="54913"/>
    <lineage>
        <taxon>Bacteria</taxon>
        <taxon>Bacillati</taxon>
        <taxon>Bacillota</taxon>
        <taxon>Bacilli</taxon>
        <taxon>Bacillales</taxon>
        <taxon>Paenibacillaceae</taxon>
        <taxon>Brevibacillus</taxon>
    </lineage>
</organism>
<keyword evidence="2" id="KW-1185">Reference proteome</keyword>
<sequence>MYEACDRVNVTDSDVQEMWVVAAAIVSTIGGRGKSRLAQAEMPGVFVPGASQGSEVLSLADGVERALSEARVR</sequence>
<gene>
    <name evidence="1" type="ORF">BFO01nite_00930</name>
</gene>
<name>A0ABQ0SY78_9BACL</name>
<dbReference type="Proteomes" id="UP000319498">
    <property type="component" value="Unassembled WGS sequence"/>
</dbReference>
<proteinExistence type="predicted"/>